<reference evidence="3 4" key="1">
    <citation type="journal article" date="2015" name="Nature">
        <title>rRNA introns, odd ribosomes, and small enigmatic genomes across a large radiation of phyla.</title>
        <authorList>
            <person name="Brown C.T."/>
            <person name="Hug L.A."/>
            <person name="Thomas B.C."/>
            <person name="Sharon I."/>
            <person name="Castelle C.J."/>
            <person name="Singh A."/>
            <person name="Wilkins M.J."/>
            <person name="Williams K.H."/>
            <person name="Banfield J.F."/>
        </authorList>
    </citation>
    <scope>NUCLEOTIDE SEQUENCE [LARGE SCALE GENOMIC DNA]</scope>
</reference>
<dbReference type="Proteomes" id="UP000034601">
    <property type="component" value="Unassembled WGS sequence"/>
</dbReference>
<organism evidence="3 4">
    <name type="scientific">Candidatus Daviesbacteria bacterium GW2011_GWA2_40_9</name>
    <dbReference type="NCBI Taxonomy" id="1618424"/>
    <lineage>
        <taxon>Bacteria</taxon>
        <taxon>Candidatus Daviesiibacteriota</taxon>
    </lineage>
</organism>
<accession>A0A0G0U3G0</accession>
<name>A0A0G0U3G0_9BACT</name>
<dbReference type="EMBL" id="LCAB01000003">
    <property type="protein sequence ID" value="KKR83599.1"/>
    <property type="molecule type" value="Genomic_DNA"/>
</dbReference>
<protein>
    <submittedName>
        <fullName evidence="3">Hemagluttinin family protein</fullName>
    </submittedName>
</protein>
<proteinExistence type="predicted"/>
<keyword evidence="1" id="KW-0175">Coiled coil</keyword>
<evidence type="ECO:0000313" key="4">
    <source>
        <dbReference type="Proteomes" id="UP000034601"/>
    </source>
</evidence>
<gene>
    <name evidence="3" type="ORF">UU29_C0003G0001</name>
</gene>
<dbReference type="Gene3D" id="2.40.300.10">
    <property type="entry name" value="Head decoration protein D"/>
    <property type="match status" value="1"/>
</dbReference>
<sequence>MIFADILSGSSLEVSGDVTLNQNLSTTSSPTFSSLNLSSLSLSSTSNQLVLGTGTTGTLTWAPTSSSKTLTLPDITDTLVSKTTTDTLSNKTIKSGDSNTISGSFSGITGLGTISTGTWNGTKIGTGYGGTGLTSYTKGDILYTSATDTLEKLNVGTSGQVLTVSSGIPGWANASGGVTSVNSLTGALTIAGAGINSISASGTTVTITGTEADTLAAVTARGATTSAAVTFSSTINSNTFSSTALTFAGATPAISASTAGTNINLDAGTSGKVVIAGSSTGDVDMAGGSSSTGCTVTNSSGTLTCAGDIIGGSTGTSGYWTRAGTSLSPSTAGDSITTSGGISTTGSGTLQIAGAVTFSSTVNSNTLTSTALTFAGTTPVISASTAATSLTVNPGAGGSLNLAGGSGSTGCTVDDTTGNFTCSGSITSGGGGDVGFWKRNSGTSTLSPVTTGDHISTSGNITSEGTGTITSGGLLTGQTGLTVTGGTISLNASSNYDTNINTGNSSGAISIGNSAAGAITLQSNAASVFHTPANTATAFRFTDGTNAYQTIDTRSTLSGVSAFTFAAGTAPTITSATNAEYTTATFTPPTITLTGVTQVTSGMDSILFNAPTITDSSAITVDQANTLTIAGAPIPAGSATITSASTLRIAAGAVAAGATNAYGLFVDAPTGGGSNYAAVFNTGNVGIGIATPAYKLDVATSTVSDRGINIANTAATGTNYGIYSSVTGAATTNYGGYFVSTGATTDYGLAVAALTGATSTGLDIGALSGTTADKGINIGAISGTGATGAGLTIGNISTTGTTNYGINLGTMTGGTTSNYQISTGTLTSATTTTNAQLNLGGVVTTGGTTNYGINIGALSGTGTTNYGLYLGGDSGAATTNYGLYLGTVSGATTNYGALLAGTWFTGGTATTTKPQLLVEPSGTTSTGWSTSGTGLGINSAQTFAGNLLDLQQAGLSTFKVAGVSTAVNGFTFTTAATGSPSTVSMAASGSDTNITLGIDSKGTGALNLGTGANAKTITIGNNTTSTALALTSGTGSQTFTSSVVSGTTTTSGFVFTDNTTLTGTEAYIGSTGVTSGTLLNIGTGAANTFSSGKLLSLTTTSTGLTSGSLASFDWSPTGTTNIYATGDLVSISTGNAYAFVGNLLNIKSQGSSVFSVSDTTMTSALPANFTSAGDVAVAYDLNFTNPTASFIKSSAPLYLQAGETFNSSDLILRTFNQGSIVLDSAITTGTGVDMSNTTLTTGTGVNITSTTLTSGKLLNIGPTFAGAAVTGYGEYINGADSTTAANTDYQLYSTLALTGNAAKTGIGLYSTVTSSSTTGDTLIGLDLATSATGALAATQTRTVYGLRSQPASTAVTANADDTLNLYGSYLAPSSTLATAGTTNVYGEYITTTASHNADAGTVNQYGLYIANGTSSTNGTSLKTMLYVASPTGADTNYAAVFAGGNVGIGDTSPAALLSVGSGDLFQVNTNGSITQAQSAVSGGQIALSLTPGAHTTMTAEASDIAVLAHTDTITAGFTNQRFNRFMQPTISAASSLTVTNAATLYVENAPAVAASAVITNPYALWVDAGASRFDGAVGFGAQQTFTDSDATPDVSAGTHFITNTTTFTITDFDAGSGTLSAGHIIFVESNGAITYDCTPFVNLNCGAADIVTAAKDLTVWIYDGTDWTLVNWMKNSGTQTGLDLAEVYVSTENLEAGDVVSIDQDQKARVKKSRSAYEKQTIGVVSTQPGIILQDGPAQESSYPIALAGQVPVKVSTESGEIKAGDYLTSSSLPGIAMKATKPGPVIGKALEDFPANSANTSDGVKQGKILVFINTSFADPLDLLANLTLDSKGNLVTSSSVILEGAQRPIGSDSIASPSASLQNDVLNLQSQVASLSARLTQLEVSSSSWRESSTDRISNTDSIASPASGVASPSASLQNDVLGLTSPDLLLASDSAHLGEFSEATISGLLTSYEGIFQNSLKSLGETYLG</sequence>
<feature type="region of interest" description="Disordered" evidence="2">
    <location>
        <begin position="1895"/>
        <end position="1914"/>
    </location>
</feature>
<feature type="non-terminal residue" evidence="3">
    <location>
        <position position="1972"/>
    </location>
</feature>
<comment type="caution">
    <text evidence="3">The sequence shown here is derived from an EMBL/GenBank/DDBJ whole genome shotgun (WGS) entry which is preliminary data.</text>
</comment>
<evidence type="ECO:0000256" key="2">
    <source>
        <dbReference type="SAM" id="MobiDB-lite"/>
    </source>
</evidence>
<evidence type="ECO:0000256" key="1">
    <source>
        <dbReference type="SAM" id="Coils"/>
    </source>
</evidence>
<feature type="coiled-coil region" evidence="1">
    <location>
        <begin position="1860"/>
        <end position="1887"/>
    </location>
</feature>
<evidence type="ECO:0000313" key="3">
    <source>
        <dbReference type="EMBL" id="KKR83599.1"/>
    </source>
</evidence>